<protein>
    <recommendedName>
        <fullName evidence="5">RING-type domain-containing protein</fullName>
    </recommendedName>
</protein>
<keyword evidence="3" id="KW-0862">Zinc</keyword>
<dbReference type="PROSITE" id="PS00518">
    <property type="entry name" value="ZF_RING_1"/>
    <property type="match status" value="1"/>
</dbReference>
<sequence length="404" mass="46132">MVQEVSNYRQPDKDKCRRMSLPGSLIPIQLSQPTPPQRSYSLDDISHTPSTAPITIPLLANFLNTPHIRAHMFDTGRTVGELLNVIEELVDAQVSARESGRDGWARELETAVRDFEELIVSGHEYSSSTKSIGHTVTLQICEEIMILTDGSLKGDLSCVEEVVFVRRLVRTRFLNAILPNIQAEENRGFISYHKRDYRESSRCAGRYTSILGPVFSPTPPSLSGDQPRLLYWPSQTVFNAGIFSSLVYIEEIPDMCQERRVCIIDFSYPVPQASGSCPICFEELRTAVRPLACNHIFCADCLHEWAETLYGENDKTIPNCPCCRQDLKTEGYPHTFWAIGRDETGLRRTIKVLNWYQNFLDRSKWSGHWGLEYKWAEAEVEAYVNEIEKRGLMSLEKVLKMREE</sequence>
<evidence type="ECO:0000259" key="5">
    <source>
        <dbReference type="PROSITE" id="PS50089"/>
    </source>
</evidence>
<gene>
    <name evidence="6" type="ORF">P154DRAFT_587753</name>
</gene>
<evidence type="ECO:0000313" key="6">
    <source>
        <dbReference type="EMBL" id="KAF1993859.1"/>
    </source>
</evidence>
<reference evidence="6" key="1">
    <citation type="journal article" date="2020" name="Stud. Mycol.">
        <title>101 Dothideomycetes genomes: a test case for predicting lifestyles and emergence of pathogens.</title>
        <authorList>
            <person name="Haridas S."/>
            <person name="Albert R."/>
            <person name="Binder M."/>
            <person name="Bloem J."/>
            <person name="Labutti K."/>
            <person name="Salamov A."/>
            <person name="Andreopoulos B."/>
            <person name="Baker S."/>
            <person name="Barry K."/>
            <person name="Bills G."/>
            <person name="Bluhm B."/>
            <person name="Cannon C."/>
            <person name="Castanera R."/>
            <person name="Culley D."/>
            <person name="Daum C."/>
            <person name="Ezra D."/>
            <person name="Gonzalez J."/>
            <person name="Henrissat B."/>
            <person name="Kuo A."/>
            <person name="Liang C."/>
            <person name="Lipzen A."/>
            <person name="Lutzoni F."/>
            <person name="Magnuson J."/>
            <person name="Mondo S."/>
            <person name="Nolan M."/>
            <person name="Ohm R."/>
            <person name="Pangilinan J."/>
            <person name="Park H.-J."/>
            <person name="Ramirez L."/>
            <person name="Alfaro M."/>
            <person name="Sun H."/>
            <person name="Tritt A."/>
            <person name="Yoshinaga Y."/>
            <person name="Zwiers L.-H."/>
            <person name="Turgeon B."/>
            <person name="Goodwin S."/>
            <person name="Spatafora J."/>
            <person name="Crous P."/>
            <person name="Grigoriev I."/>
        </authorList>
    </citation>
    <scope>NUCLEOTIDE SEQUENCE</scope>
    <source>
        <strain evidence="6">CBS 123094</strain>
    </source>
</reference>
<keyword evidence="2 4" id="KW-0863">Zinc-finger</keyword>
<dbReference type="Pfam" id="PF13445">
    <property type="entry name" value="zf-RING_UBOX"/>
    <property type="match status" value="1"/>
</dbReference>
<feature type="domain" description="RING-type" evidence="5">
    <location>
        <begin position="277"/>
        <end position="324"/>
    </location>
</feature>
<evidence type="ECO:0000313" key="7">
    <source>
        <dbReference type="Proteomes" id="UP000799779"/>
    </source>
</evidence>
<dbReference type="InterPro" id="IPR017907">
    <property type="entry name" value="Znf_RING_CS"/>
</dbReference>
<dbReference type="OrthoDB" id="6270329at2759"/>
<accession>A0A6A5VYW9</accession>
<evidence type="ECO:0000256" key="1">
    <source>
        <dbReference type="ARBA" id="ARBA00022723"/>
    </source>
</evidence>
<dbReference type="InterPro" id="IPR027370">
    <property type="entry name" value="Znf-RING_euk"/>
</dbReference>
<evidence type="ECO:0000256" key="2">
    <source>
        <dbReference type="ARBA" id="ARBA00022771"/>
    </source>
</evidence>
<proteinExistence type="predicted"/>
<evidence type="ECO:0000256" key="4">
    <source>
        <dbReference type="PROSITE-ProRule" id="PRU00175"/>
    </source>
</evidence>
<name>A0A6A5VYW9_9PLEO</name>
<dbReference type="InterPro" id="IPR013083">
    <property type="entry name" value="Znf_RING/FYVE/PHD"/>
</dbReference>
<dbReference type="GO" id="GO:0008270">
    <property type="term" value="F:zinc ion binding"/>
    <property type="evidence" value="ECO:0007669"/>
    <property type="project" value="UniProtKB-KW"/>
</dbReference>
<dbReference type="Gene3D" id="3.30.40.10">
    <property type="entry name" value="Zinc/RING finger domain, C3HC4 (zinc finger)"/>
    <property type="match status" value="1"/>
</dbReference>
<dbReference type="SUPFAM" id="SSF57850">
    <property type="entry name" value="RING/U-box"/>
    <property type="match status" value="1"/>
</dbReference>
<dbReference type="AlphaFoldDB" id="A0A6A5VYW9"/>
<keyword evidence="1" id="KW-0479">Metal-binding</keyword>
<dbReference type="SMART" id="SM00184">
    <property type="entry name" value="RING"/>
    <property type="match status" value="1"/>
</dbReference>
<dbReference type="EMBL" id="ML977683">
    <property type="protein sequence ID" value="KAF1993859.1"/>
    <property type="molecule type" value="Genomic_DNA"/>
</dbReference>
<keyword evidence="7" id="KW-1185">Reference proteome</keyword>
<evidence type="ECO:0000256" key="3">
    <source>
        <dbReference type="ARBA" id="ARBA00022833"/>
    </source>
</evidence>
<dbReference type="PROSITE" id="PS50089">
    <property type="entry name" value="ZF_RING_2"/>
    <property type="match status" value="1"/>
</dbReference>
<organism evidence="6 7">
    <name type="scientific">Amniculicola lignicola CBS 123094</name>
    <dbReference type="NCBI Taxonomy" id="1392246"/>
    <lineage>
        <taxon>Eukaryota</taxon>
        <taxon>Fungi</taxon>
        <taxon>Dikarya</taxon>
        <taxon>Ascomycota</taxon>
        <taxon>Pezizomycotina</taxon>
        <taxon>Dothideomycetes</taxon>
        <taxon>Pleosporomycetidae</taxon>
        <taxon>Pleosporales</taxon>
        <taxon>Amniculicolaceae</taxon>
        <taxon>Amniculicola</taxon>
    </lineage>
</organism>
<dbReference type="InterPro" id="IPR001841">
    <property type="entry name" value="Znf_RING"/>
</dbReference>
<dbReference type="Proteomes" id="UP000799779">
    <property type="component" value="Unassembled WGS sequence"/>
</dbReference>